<evidence type="ECO:0008006" key="3">
    <source>
        <dbReference type="Google" id="ProtNLM"/>
    </source>
</evidence>
<protein>
    <recommendedName>
        <fullName evidence="3">SIR2-like domain-containing protein</fullName>
    </recommendedName>
</protein>
<evidence type="ECO:0000313" key="2">
    <source>
        <dbReference type="Proteomes" id="UP000800036"/>
    </source>
</evidence>
<organism evidence="1 2">
    <name type="scientific">Bimuria novae-zelandiae CBS 107.79</name>
    <dbReference type="NCBI Taxonomy" id="1447943"/>
    <lineage>
        <taxon>Eukaryota</taxon>
        <taxon>Fungi</taxon>
        <taxon>Dikarya</taxon>
        <taxon>Ascomycota</taxon>
        <taxon>Pezizomycotina</taxon>
        <taxon>Dothideomycetes</taxon>
        <taxon>Pleosporomycetidae</taxon>
        <taxon>Pleosporales</taxon>
        <taxon>Massarineae</taxon>
        <taxon>Didymosphaeriaceae</taxon>
        <taxon>Bimuria</taxon>
    </lineage>
</organism>
<sequence>MQPSFHIQLSRGSYGVRDTFKHTKRRGTGGRIPYGIMSENDTNRNYGRLLSDLTRGVLVIVGSGISIAATENGIASWCGLLKDGVEECRSRNVNQGADFNTTLNSLIDSGDMDQLPAAASIIRGKLSKSAGGYSRWLQNTVGSLQPKNPDIIQAILDRSLPLATTNYDKLLSALLSTDQ</sequence>
<evidence type="ECO:0000313" key="1">
    <source>
        <dbReference type="EMBL" id="KAF1971332.1"/>
    </source>
</evidence>
<dbReference type="Proteomes" id="UP000800036">
    <property type="component" value="Unassembled WGS sequence"/>
</dbReference>
<gene>
    <name evidence="1" type="ORF">BU23DRAFT_570103</name>
</gene>
<reference evidence="1" key="1">
    <citation type="journal article" date="2020" name="Stud. Mycol.">
        <title>101 Dothideomycetes genomes: a test case for predicting lifestyles and emergence of pathogens.</title>
        <authorList>
            <person name="Haridas S."/>
            <person name="Albert R."/>
            <person name="Binder M."/>
            <person name="Bloem J."/>
            <person name="Labutti K."/>
            <person name="Salamov A."/>
            <person name="Andreopoulos B."/>
            <person name="Baker S."/>
            <person name="Barry K."/>
            <person name="Bills G."/>
            <person name="Bluhm B."/>
            <person name="Cannon C."/>
            <person name="Castanera R."/>
            <person name="Culley D."/>
            <person name="Daum C."/>
            <person name="Ezra D."/>
            <person name="Gonzalez J."/>
            <person name="Henrissat B."/>
            <person name="Kuo A."/>
            <person name="Liang C."/>
            <person name="Lipzen A."/>
            <person name="Lutzoni F."/>
            <person name="Magnuson J."/>
            <person name="Mondo S."/>
            <person name="Nolan M."/>
            <person name="Ohm R."/>
            <person name="Pangilinan J."/>
            <person name="Park H.-J."/>
            <person name="Ramirez L."/>
            <person name="Alfaro M."/>
            <person name="Sun H."/>
            <person name="Tritt A."/>
            <person name="Yoshinaga Y."/>
            <person name="Zwiers L.-H."/>
            <person name="Turgeon B."/>
            <person name="Goodwin S."/>
            <person name="Spatafora J."/>
            <person name="Crous P."/>
            <person name="Grigoriev I."/>
        </authorList>
    </citation>
    <scope>NUCLEOTIDE SEQUENCE</scope>
    <source>
        <strain evidence="1">CBS 107.79</strain>
    </source>
</reference>
<keyword evidence="2" id="KW-1185">Reference proteome</keyword>
<proteinExistence type="predicted"/>
<name>A0A6A5V5M5_9PLEO</name>
<dbReference type="AlphaFoldDB" id="A0A6A5V5M5"/>
<accession>A0A6A5V5M5</accession>
<dbReference type="OrthoDB" id="6247875at2759"/>
<dbReference type="EMBL" id="ML976694">
    <property type="protein sequence ID" value="KAF1971332.1"/>
    <property type="molecule type" value="Genomic_DNA"/>
</dbReference>